<dbReference type="Proteomes" id="UP000014200">
    <property type="component" value="Unassembled WGS sequence"/>
</dbReference>
<proteinExistence type="predicted"/>
<comment type="caution">
    <text evidence="1">The sequence shown here is derived from an EMBL/GenBank/DDBJ whole genome shotgun (WGS) entry which is preliminary data.</text>
</comment>
<keyword evidence="2" id="KW-1185">Reference proteome</keyword>
<dbReference type="EMBL" id="ASSP01000024">
    <property type="protein sequence ID" value="EOS09274.1"/>
    <property type="molecule type" value="Genomic_DNA"/>
</dbReference>
<dbReference type="AlphaFoldDB" id="R9HZ97"/>
<reference evidence="1 2" key="1">
    <citation type="submission" date="2013-04" db="EMBL/GenBank/DDBJ databases">
        <title>The Genome Sequence of Bacteroides massiliensis dnLKV3.</title>
        <authorList>
            <consortium name="The Broad Institute Genomics Platform"/>
            <consortium name="The Broad Institute Genome Sequencing Center for Infectious Disease"/>
            <person name="Earl A."/>
            <person name="Xavier R."/>
            <person name="Kuhn K."/>
            <person name="Stappenbeck T."/>
            <person name="Walker B."/>
            <person name="Young S."/>
            <person name="Zeng Q."/>
            <person name="Gargeya S."/>
            <person name="Fitzgerald M."/>
            <person name="Haas B."/>
            <person name="Abouelleil A."/>
            <person name="Allen A.W."/>
            <person name="Alvarado L."/>
            <person name="Arachchi H.M."/>
            <person name="Berlin A.M."/>
            <person name="Chapman S.B."/>
            <person name="Gainer-Dewar J."/>
            <person name="Goldberg J."/>
            <person name="Griggs A."/>
            <person name="Gujja S."/>
            <person name="Hansen M."/>
            <person name="Howarth C."/>
            <person name="Imamovic A."/>
            <person name="Ireland A."/>
            <person name="Larimer J."/>
            <person name="McCowan C."/>
            <person name="Murphy C."/>
            <person name="Pearson M."/>
            <person name="Poon T.W."/>
            <person name="Priest M."/>
            <person name="Roberts A."/>
            <person name="Saif S."/>
            <person name="Shea T."/>
            <person name="Sisk P."/>
            <person name="Sykes S."/>
            <person name="Wortman J."/>
            <person name="Nusbaum C."/>
            <person name="Birren B."/>
        </authorList>
    </citation>
    <scope>NUCLEOTIDE SEQUENCE [LARGE SCALE GENOMIC DNA]</scope>
    <source>
        <strain evidence="2">dnLKV3</strain>
    </source>
</reference>
<sequence length="37" mass="4288">MYLFSFEKNDSTKNDSSFCCNLIQISFLKMYGGDLNI</sequence>
<evidence type="ECO:0000313" key="1">
    <source>
        <dbReference type="EMBL" id="EOS09274.1"/>
    </source>
</evidence>
<dbReference type="PATRIC" id="fig|1235788.3.peg.4120"/>
<dbReference type="HOGENOM" id="CLU_3340136_0_0_10"/>
<protein>
    <submittedName>
        <fullName evidence="1">Uncharacterized protein</fullName>
    </submittedName>
</protein>
<organism evidence="1 2">
    <name type="scientific">Phocaeicola sartorii</name>
    <dbReference type="NCBI Taxonomy" id="671267"/>
    <lineage>
        <taxon>Bacteria</taxon>
        <taxon>Pseudomonadati</taxon>
        <taxon>Bacteroidota</taxon>
        <taxon>Bacteroidia</taxon>
        <taxon>Bacteroidales</taxon>
        <taxon>Bacteroidaceae</taxon>
        <taxon>Phocaeicola</taxon>
    </lineage>
</organism>
<name>R9HZ97_9BACT</name>
<accession>R9HZ97</accession>
<gene>
    <name evidence="1" type="ORF">C802_04022</name>
</gene>
<evidence type="ECO:0000313" key="2">
    <source>
        <dbReference type="Proteomes" id="UP000014200"/>
    </source>
</evidence>